<evidence type="ECO:0000313" key="4">
    <source>
        <dbReference type="EMBL" id="CAI9180246.1"/>
    </source>
</evidence>
<dbReference type="InterPro" id="IPR050057">
    <property type="entry name" value="Prokaryotic/Mito_RF"/>
</dbReference>
<keyword evidence="5" id="KW-1185">Reference proteome</keyword>
<protein>
    <recommendedName>
        <fullName evidence="3">Prokaryotic-type class I peptide chain release factors domain-containing protein</fullName>
    </recommendedName>
</protein>
<evidence type="ECO:0000256" key="1">
    <source>
        <dbReference type="ARBA" id="ARBA00010835"/>
    </source>
</evidence>
<dbReference type="EMBL" id="OX460343">
    <property type="protein sequence ID" value="CAI9180246.1"/>
    <property type="molecule type" value="Genomic_DNA"/>
</dbReference>
<evidence type="ECO:0000259" key="3">
    <source>
        <dbReference type="PROSITE" id="PS00745"/>
    </source>
</evidence>
<dbReference type="PANTHER" id="PTHR43804">
    <property type="entry name" value="LD18447P"/>
    <property type="match status" value="1"/>
</dbReference>
<dbReference type="Pfam" id="PF00472">
    <property type="entry name" value="RF-1"/>
    <property type="match status" value="1"/>
</dbReference>
<keyword evidence="2" id="KW-0175">Coiled coil</keyword>
<comment type="similarity">
    <text evidence="1">Belongs to the prokaryotic/mitochondrial release factor family.</text>
</comment>
<evidence type="ECO:0000256" key="2">
    <source>
        <dbReference type="SAM" id="Coils"/>
    </source>
</evidence>
<evidence type="ECO:0000313" key="5">
    <source>
        <dbReference type="Proteomes" id="UP001176941"/>
    </source>
</evidence>
<name>A0ABN9A4K1_RANTA</name>
<organism evidence="4 5">
    <name type="scientific">Rangifer tarandus platyrhynchus</name>
    <name type="common">Svalbard reindeer</name>
    <dbReference type="NCBI Taxonomy" id="3082113"/>
    <lineage>
        <taxon>Eukaryota</taxon>
        <taxon>Metazoa</taxon>
        <taxon>Chordata</taxon>
        <taxon>Craniata</taxon>
        <taxon>Vertebrata</taxon>
        <taxon>Euteleostomi</taxon>
        <taxon>Mammalia</taxon>
        <taxon>Eutheria</taxon>
        <taxon>Laurasiatheria</taxon>
        <taxon>Artiodactyla</taxon>
        <taxon>Ruminantia</taxon>
        <taxon>Pecora</taxon>
        <taxon>Cervidae</taxon>
        <taxon>Odocoileinae</taxon>
        <taxon>Rangifer</taxon>
    </lineage>
</organism>
<feature type="coiled-coil region" evidence="2">
    <location>
        <begin position="56"/>
        <end position="83"/>
    </location>
</feature>
<accession>A0ABN9A4K1</accession>
<dbReference type="InterPro" id="IPR000352">
    <property type="entry name" value="Pep_chain_release_fac_I"/>
</dbReference>
<gene>
    <name evidence="4" type="ORF">MRATA1EN1_LOCUS29208</name>
</gene>
<feature type="domain" description="Prokaryotic-type class I peptide chain release factors" evidence="3">
    <location>
        <begin position="27"/>
        <end position="43"/>
    </location>
</feature>
<sequence length="236" mass="26233">MTVAILPQPTEINLVINPKDLRIDTKRASGAGGQHVNTMDSAVQIVHFPTGIVSECQQERSQLKNKEIAMSKLRAKLYSLQLEEETGKPYNARKIQIDTKGSSSVQNTMISANMLSNLSALIQKVGLGKLDFVLVEEIEEILEEEEEDTKKVAPGQKCIQGKKLLVMDQRSWVEVMLDYESTEEDLNPGENVTLDGLLVVEEMRVVHVALDAPHKRAVPLVDFDSQDAGEQVLGRR</sequence>
<reference evidence="4" key="1">
    <citation type="submission" date="2023-04" db="EMBL/GenBank/DDBJ databases">
        <authorList>
            <consortium name="ELIXIR-Norway"/>
        </authorList>
    </citation>
    <scope>NUCLEOTIDE SEQUENCE [LARGE SCALE GENOMIC DNA]</scope>
</reference>
<dbReference type="PROSITE" id="PS00745">
    <property type="entry name" value="RF_PROK_I"/>
    <property type="match status" value="1"/>
</dbReference>
<dbReference type="Proteomes" id="UP001176941">
    <property type="component" value="Chromosome X"/>
</dbReference>
<dbReference type="InterPro" id="IPR045853">
    <property type="entry name" value="Pep_chain_release_fac_I_sf"/>
</dbReference>
<dbReference type="Gene3D" id="3.30.160.20">
    <property type="match status" value="1"/>
</dbReference>
<proteinExistence type="inferred from homology"/>
<dbReference type="SUPFAM" id="SSF75620">
    <property type="entry name" value="Release factor"/>
    <property type="match status" value="1"/>
</dbReference>
<dbReference type="PANTHER" id="PTHR43804:SF3">
    <property type="entry name" value="PEPTIDE CHAIN RELEASE FACTOR 1-LIKE, MITOCHONDRIAL"/>
    <property type="match status" value="1"/>
</dbReference>